<accession>A0ABP8NEP4</accession>
<evidence type="ECO:0000256" key="5">
    <source>
        <dbReference type="ARBA" id="ARBA00022857"/>
    </source>
</evidence>
<evidence type="ECO:0000256" key="9">
    <source>
        <dbReference type="RuleBase" id="RU004474"/>
    </source>
</evidence>
<comment type="similarity">
    <text evidence="2 8 9">Belongs to the dihydrofolate reductase family.</text>
</comment>
<comment type="pathway">
    <text evidence="1 8">Cofactor biosynthesis; tetrahydrofolate biosynthesis; 5,6,7,8-tetrahydrofolate from 7,8-dihydrofolate: step 1/1.</text>
</comment>
<dbReference type="InterPro" id="IPR017925">
    <property type="entry name" value="DHFR_CS"/>
</dbReference>
<evidence type="ECO:0000256" key="1">
    <source>
        <dbReference type="ARBA" id="ARBA00004903"/>
    </source>
</evidence>
<dbReference type="SUPFAM" id="SSF53597">
    <property type="entry name" value="Dihydrofolate reductase-like"/>
    <property type="match status" value="1"/>
</dbReference>
<comment type="caution">
    <text evidence="11">The sequence shown here is derived from an EMBL/GenBank/DDBJ whole genome shotgun (WGS) entry which is preliminary data.</text>
</comment>
<evidence type="ECO:0000313" key="11">
    <source>
        <dbReference type="EMBL" id="GAA4464037.1"/>
    </source>
</evidence>
<dbReference type="InterPro" id="IPR024072">
    <property type="entry name" value="DHFR-like_dom_sf"/>
</dbReference>
<evidence type="ECO:0000256" key="8">
    <source>
        <dbReference type="PIRNR" id="PIRNR000194"/>
    </source>
</evidence>
<dbReference type="Gene3D" id="3.40.430.10">
    <property type="entry name" value="Dihydrofolate Reductase, subunit A"/>
    <property type="match status" value="1"/>
</dbReference>
<dbReference type="InterPro" id="IPR012259">
    <property type="entry name" value="DHFR"/>
</dbReference>
<keyword evidence="12" id="KW-1185">Reference proteome</keyword>
<evidence type="ECO:0000256" key="3">
    <source>
        <dbReference type="ARBA" id="ARBA00012856"/>
    </source>
</evidence>
<keyword evidence="6 8" id="KW-0560">Oxidoreductase</keyword>
<dbReference type="PANTHER" id="PTHR48069:SF3">
    <property type="entry name" value="DIHYDROFOLATE REDUCTASE"/>
    <property type="match status" value="1"/>
</dbReference>
<dbReference type="PROSITE" id="PS51330">
    <property type="entry name" value="DHFR_2"/>
    <property type="match status" value="1"/>
</dbReference>
<gene>
    <name evidence="11" type="ORF">GCM10023093_13620</name>
</gene>
<protein>
    <recommendedName>
        <fullName evidence="3 8">Dihydrofolate reductase</fullName>
        <ecNumber evidence="3 8">1.5.1.3</ecNumber>
    </recommendedName>
</protein>
<comment type="function">
    <text evidence="7 8">Key enzyme in folate metabolism. Catalyzes an essential reaction for de novo glycine and purine synthesis, and for DNA precursor synthesis.</text>
</comment>
<organism evidence="11 12">
    <name type="scientific">Nemorincola caseinilytica</name>
    <dbReference type="NCBI Taxonomy" id="2054315"/>
    <lineage>
        <taxon>Bacteria</taxon>
        <taxon>Pseudomonadati</taxon>
        <taxon>Bacteroidota</taxon>
        <taxon>Chitinophagia</taxon>
        <taxon>Chitinophagales</taxon>
        <taxon>Chitinophagaceae</taxon>
        <taxon>Nemorincola</taxon>
    </lineage>
</organism>
<evidence type="ECO:0000256" key="2">
    <source>
        <dbReference type="ARBA" id="ARBA00009539"/>
    </source>
</evidence>
<sequence length="167" mass="19096">MILSFVVAVADNNAIGRNNALPWHMPNDLKFFKRTTMGKPVIMGRKTYDSMGKPLPGRLNVVLSGQKDLQLPEGVLLFHHIKDAIAHLETMNVEEACIIGGGRIFEETMPVADKMYITRIHTTVPDADVFFPDVDHTHWKLTWSEHHNADEKNPHDHTFELYERIEL</sequence>
<comment type="catalytic activity">
    <reaction evidence="8">
        <text>(6S)-5,6,7,8-tetrahydrofolate + NADP(+) = 7,8-dihydrofolate + NADPH + H(+)</text>
        <dbReference type="Rhea" id="RHEA:15009"/>
        <dbReference type="ChEBI" id="CHEBI:15378"/>
        <dbReference type="ChEBI" id="CHEBI:57451"/>
        <dbReference type="ChEBI" id="CHEBI:57453"/>
        <dbReference type="ChEBI" id="CHEBI:57783"/>
        <dbReference type="ChEBI" id="CHEBI:58349"/>
        <dbReference type="EC" id="1.5.1.3"/>
    </reaction>
</comment>
<dbReference type="InterPro" id="IPR001796">
    <property type="entry name" value="DHFR_dom"/>
</dbReference>
<dbReference type="PROSITE" id="PS00075">
    <property type="entry name" value="DHFR_1"/>
    <property type="match status" value="1"/>
</dbReference>
<dbReference type="PANTHER" id="PTHR48069">
    <property type="entry name" value="DIHYDROFOLATE REDUCTASE"/>
    <property type="match status" value="1"/>
</dbReference>
<evidence type="ECO:0000259" key="10">
    <source>
        <dbReference type="PROSITE" id="PS51330"/>
    </source>
</evidence>
<proteinExistence type="inferred from homology"/>
<dbReference type="RefSeq" id="WP_345080550.1">
    <property type="nucleotide sequence ID" value="NZ_BAABFA010000009.1"/>
</dbReference>
<keyword evidence="4 8" id="KW-0554">One-carbon metabolism</keyword>
<evidence type="ECO:0000313" key="12">
    <source>
        <dbReference type="Proteomes" id="UP001500067"/>
    </source>
</evidence>
<feature type="domain" description="DHFR" evidence="10">
    <location>
        <begin position="2"/>
        <end position="164"/>
    </location>
</feature>
<dbReference type="EC" id="1.5.1.3" evidence="3 8"/>
<dbReference type="PRINTS" id="PR00070">
    <property type="entry name" value="DHFR"/>
</dbReference>
<dbReference type="Proteomes" id="UP001500067">
    <property type="component" value="Unassembled WGS sequence"/>
</dbReference>
<dbReference type="PIRSF" id="PIRSF000194">
    <property type="entry name" value="DHFR"/>
    <property type="match status" value="1"/>
</dbReference>
<reference evidence="12" key="1">
    <citation type="journal article" date="2019" name="Int. J. Syst. Evol. Microbiol.">
        <title>The Global Catalogue of Microorganisms (GCM) 10K type strain sequencing project: providing services to taxonomists for standard genome sequencing and annotation.</title>
        <authorList>
            <consortium name="The Broad Institute Genomics Platform"/>
            <consortium name="The Broad Institute Genome Sequencing Center for Infectious Disease"/>
            <person name="Wu L."/>
            <person name="Ma J."/>
        </authorList>
    </citation>
    <scope>NUCLEOTIDE SEQUENCE [LARGE SCALE GENOMIC DNA]</scope>
    <source>
        <strain evidence="12">JCM 32105</strain>
    </source>
</reference>
<dbReference type="CDD" id="cd00209">
    <property type="entry name" value="DHFR"/>
    <property type="match status" value="1"/>
</dbReference>
<evidence type="ECO:0000256" key="7">
    <source>
        <dbReference type="ARBA" id="ARBA00025067"/>
    </source>
</evidence>
<dbReference type="Pfam" id="PF00186">
    <property type="entry name" value="DHFR_1"/>
    <property type="match status" value="1"/>
</dbReference>
<keyword evidence="5 8" id="KW-0521">NADP</keyword>
<evidence type="ECO:0000256" key="4">
    <source>
        <dbReference type="ARBA" id="ARBA00022563"/>
    </source>
</evidence>
<dbReference type="EMBL" id="BAABFA010000009">
    <property type="protein sequence ID" value="GAA4464037.1"/>
    <property type="molecule type" value="Genomic_DNA"/>
</dbReference>
<name>A0ABP8NEP4_9BACT</name>
<evidence type="ECO:0000256" key="6">
    <source>
        <dbReference type="ARBA" id="ARBA00023002"/>
    </source>
</evidence>